<dbReference type="PaxDb" id="67767-A0A0J7JXV4"/>
<comment type="caution">
    <text evidence="2">The sequence shown here is derived from an EMBL/GenBank/DDBJ whole genome shotgun (WGS) entry which is preliminary data.</text>
</comment>
<organism evidence="2 3">
    <name type="scientific">Lasius niger</name>
    <name type="common">Black garden ant</name>
    <dbReference type="NCBI Taxonomy" id="67767"/>
    <lineage>
        <taxon>Eukaryota</taxon>
        <taxon>Metazoa</taxon>
        <taxon>Ecdysozoa</taxon>
        <taxon>Arthropoda</taxon>
        <taxon>Hexapoda</taxon>
        <taxon>Insecta</taxon>
        <taxon>Pterygota</taxon>
        <taxon>Neoptera</taxon>
        <taxon>Endopterygota</taxon>
        <taxon>Hymenoptera</taxon>
        <taxon>Apocrita</taxon>
        <taxon>Aculeata</taxon>
        <taxon>Formicoidea</taxon>
        <taxon>Formicidae</taxon>
        <taxon>Formicinae</taxon>
        <taxon>Lasius</taxon>
        <taxon>Lasius</taxon>
    </lineage>
</organism>
<evidence type="ECO:0000259" key="1">
    <source>
        <dbReference type="Pfam" id="PF10545"/>
    </source>
</evidence>
<keyword evidence="3" id="KW-1185">Reference proteome</keyword>
<evidence type="ECO:0000313" key="2">
    <source>
        <dbReference type="EMBL" id="KMQ82874.1"/>
    </source>
</evidence>
<reference evidence="2 3" key="1">
    <citation type="submission" date="2015-04" db="EMBL/GenBank/DDBJ databases">
        <title>Lasius niger genome sequencing.</title>
        <authorList>
            <person name="Konorov E.A."/>
            <person name="Nikitin M.A."/>
            <person name="Kirill M.V."/>
            <person name="Chang P."/>
        </authorList>
    </citation>
    <scope>NUCLEOTIDE SEQUENCE [LARGE SCALE GENOMIC DNA]</scope>
    <source>
        <tissue evidence="2">Whole</tissue>
    </source>
</reference>
<evidence type="ECO:0000313" key="3">
    <source>
        <dbReference type="Proteomes" id="UP000036403"/>
    </source>
</evidence>
<proteinExistence type="predicted"/>
<feature type="domain" description="MADF" evidence="1">
    <location>
        <begin position="13"/>
        <end position="60"/>
    </location>
</feature>
<gene>
    <name evidence="2" type="ORF">RF55_21607</name>
</gene>
<dbReference type="InterPro" id="IPR006578">
    <property type="entry name" value="MADF-dom"/>
</dbReference>
<sequence length="68" mass="7950">MFGKMRVKLGPVAEKRFYALRQRFGKERRKVAQSMPSSGAGVDRPTYISTWVLYKDLTFLEDIIKPRK</sequence>
<dbReference type="Pfam" id="PF10545">
    <property type="entry name" value="MADF_DNA_bdg"/>
    <property type="match status" value="1"/>
</dbReference>
<accession>A0A0J7JXV4</accession>
<protein>
    <recommendedName>
        <fullName evidence="1">MADF domain-containing protein</fullName>
    </recommendedName>
</protein>
<name>A0A0J7JXV4_LASNI</name>
<dbReference type="OrthoDB" id="7555131at2759"/>
<dbReference type="EMBL" id="LBMM01022544">
    <property type="protein sequence ID" value="KMQ82874.1"/>
    <property type="molecule type" value="Genomic_DNA"/>
</dbReference>
<dbReference type="Proteomes" id="UP000036403">
    <property type="component" value="Unassembled WGS sequence"/>
</dbReference>
<dbReference type="AlphaFoldDB" id="A0A0J7JXV4"/>